<dbReference type="AlphaFoldDB" id="A0A1G4J7N3"/>
<keyword evidence="1" id="KW-0347">Helicase</keyword>
<feature type="compositionally biased region" description="Polar residues" evidence="2">
    <location>
        <begin position="41"/>
        <end position="53"/>
    </location>
</feature>
<feature type="compositionally biased region" description="Low complexity" evidence="2">
    <location>
        <begin position="85"/>
        <end position="98"/>
    </location>
</feature>
<dbReference type="InterPro" id="IPR045055">
    <property type="entry name" value="DNA2/NAM7-like"/>
</dbReference>
<accession>A0A1G4J7N3</accession>
<organism evidence="5 6">
    <name type="scientific">Lachancea nothofagi CBS 11611</name>
    <dbReference type="NCBI Taxonomy" id="1266666"/>
    <lineage>
        <taxon>Eukaryota</taxon>
        <taxon>Fungi</taxon>
        <taxon>Dikarya</taxon>
        <taxon>Ascomycota</taxon>
        <taxon>Saccharomycotina</taxon>
        <taxon>Saccharomycetes</taxon>
        <taxon>Saccharomycetales</taxon>
        <taxon>Saccharomycetaceae</taxon>
        <taxon>Lachancea</taxon>
    </lineage>
</organism>
<evidence type="ECO:0000256" key="1">
    <source>
        <dbReference type="ARBA" id="ARBA00022806"/>
    </source>
</evidence>
<evidence type="ECO:0000313" key="5">
    <source>
        <dbReference type="EMBL" id="SCU85894.1"/>
    </source>
</evidence>
<sequence>MTETQNKGKGRGTSTSRKPKEKKPLTRLEEMAKQAYETKKINSTISSDSNLSLRSFKGVRASSSEPPMSARPKKFTNGDNKFNNKPPASKSGKPAQKKPAPPGSKFNGKPQSKTGPKPKSLTKRPGHATAVSNTTFNPKEPALKGSSEKFNEVSKVPDTKEASLSTTRKQGSSAVKKATKIPSKGGKGNDKASHGRKGQAKQAPAKFKASPTKSGTYKSANVIPENKSVAGKTQHVKKQPQEAPVVSSQLQQPNLEDCEEGEPLKKFTQYTPKSSYPNLDEYFNEFSFALFLEERLENDFLQNFEITWAKDPKERALVVRMRADSDELKKLLPSHLVKLGRLPFTKQQPLMLTSQDETKVWYTFVRELDSKKNNITMLLELYSWNKLQLPIRAANEQFKILPCSAQVNRIMFAMTRVQNPKFIKLLLGQELIKQVNFNNRLQFTKDTFNDSQKSAIQHVLNNSITVLQGPPGTGKTSTIEEIILQVLSNFHTIPILCVAASNIAIDNIAEKFMVGRPDIKILRILSQSKEAQYNNEHMLGKICLHNIVYEQLPSDMKDNISKLRSGVPGLVSKNQYSKLLDTQNAISDRHIAQAQIIFTTNIASGGRQLKAIKELPVVIMDESTQSSEVSTLVPLSLPGIKRFVFVGDEKQLSSFSNVPQLEMSLFERILTNGTYENPHMLDTQYRMHPAISEFPIKTFYNGMLKDGVTAEQKSWPGLTRPLFFFHCNNGPENKVFNSKRGMRGFTYNNTHEAEAIVAVLHKLIIDKKVGREEIGVITPYSSQRDLISEMLVRDPVVNPSGKAMEQEMDKDDVLGGGESVGGTGNKVTINIVNGVFVATVDSFQGHEKQFVVFSCVRNNSENNIGFVKDRRRMNVALTRAKNGLVVVGNKDVMRQGDPLWAEYVDYVEEKNVVFESLDEY</sequence>
<evidence type="ECO:0000259" key="4">
    <source>
        <dbReference type="Pfam" id="PF13087"/>
    </source>
</evidence>
<evidence type="ECO:0000256" key="2">
    <source>
        <dbReference type="SAM" id="MobiDB-lite"/>
    </source>
</evidence>
<proteinExistence type="predicted"/>
<gene>
    <name evidence="5" type="ORF">LANO_0C05886G</name>
</gene>
<dbReference type="PANTHER" id="PTHR10887:SF317">
    <property type="entry name" value="ATP-DEPENDENT RNA HELICASE ECM32-RELATED"/>
    <property type="match status" value="1"/>
</dbReference>
<dbReference type="EMBL" id="LT598446">
    <property type="protein sequence ID" value="SCU85894.1"/>
    <property type="molecule type" value="Genomic_DNA"/>
</dbReference>
<keyword evidence="1" id="KW-0067">ATP-binding</keyword>
<dbReference type="GO" id="GO:0003724">
    <property type="term" value="F:RNA helicase activity"/>
    <property type="evidence" value="ECO:0007669"/>
    <property type="project" value="TreeGrafter"/>
</dbReference>
<dbReference type="GO" id="GO:0000184">
    <property type="term" value="P:nuclear-transcribed mRNA catabolic process, nonsense-mediated decay"/>
    <property type="evidence" value="ECO:0007669"/>
    <property type="project" value="TreeGrafter"/>
</dbReference>
<evidence type="ECO:0000259" key="3">
    <source>
        <dbReference type="Pfam" id="PF13086"/>
    </source>
</evidence>
<evidence type="ECO:0000313" key="6">
    <source>
        <dbReference type="Proteomes" id="UP000189911"/>
    </source>
</evidence>
<dbReference type="InterPro" id="IPR041677">
    <property type="entry name" value="DNA2/NAM7_AAA_11"/>
</dbReference>
<feature type="domain" description="DNA2/NAM7 helicase-like C-terminal" evidence="4">
    <location>
        <begin position="661"/>
        <end position="890"/>
    </location>
</feature>
<keyword evidence="6" id="KW-1185">Reference proteome</keyword>
<name>A0A1G4J7N3_9SACH</name>
<keyword evidence="1" id="KW-0378">Hydrolase</keyword>
<keyword evidence="1" id="KW-0547">Nucleotide-binding</keyword>
<feature type="region of interest" description="Disordered" evidence="2">
    <location>
        <begin position="1"/>
        <end position="250"/>
    </location>
</feature>
<dbReference type="CDD" id="cd18808">
    <property type="entry name" value="SF1_C_Upf1"/>
    <property type="match status" value="1"/>
</dbReference>
<dbReference type="Proteomes" id="UP000189911">
    <property type="component" value="Chromosome C"/>
</dbReference>
<dbReference type="InterPro" id="IPR041679">
    <property type="entry name" value="DNA2/NAM7-like_C"/>
</dbReference>
<feature type="domain" description="DNA2/NAM7 helicase helicase" evidence="3">
    <location>
        <begin position="448"/>
        <end position="549"/>
    </location>
</feature>
<dbReference type="GO" id="GO:0005737">
    <property type="term" value="C:cytoplasm"/>
    <property type="evidence" value="ECO:0007669"/>
    <property type="project" value="TreeGrafter"/>
</dbReference>
<dbReference type="OrthoDB" id="6513042at2759"/>
<dbReference type="Pfam" id="PF13086">
    <property type="entry name" value="AAA_11"/>
    <property type="match status" value="2"/>
</dbReference>
<dbReference type="SUPFAM" id="SSF52540">
    <property type="entry name" value="P-loop containing nucleoside triphosphate hydrolases"/>
    <property type="match status" value="1"/>
</dbReference>
<feature type="compositionally biased region" description="Polar residues" evidence="2">
    <location>
        <begin position="1"/>
        <end position="16"/>
    </location>
</feature>
<dbReference type="FunFam" id="3.40.50.300:FF:002019">
    <property type="entry name" value="DNA helicase I"/>
    <property type="match status" value="1"/>
</dbReference>
<feature type="domain" description="DNA2/NAM7 helicase helicase" evidence="3">
    <location>
        <begin position="574"/>
        <end position="654"/>
    </location>
</feature>
<dbReference type="Pfam" id="PF13087">
    <property type="entry name" value="AAA_12"/>
    <property type="match status" value="1"/>
</dbReference>
<feature type="compositionally biased region" description="Basic and acidic residues" evidence="2">
    <location>
        <begin position="146"/>
        <end position="161"/>
    </location>
</feature>
<dbReference type="InterPro" id="IPR047187">
    <property type="entry name" value="SF1_C_Upf1"/>
</dbReference>
<dbReference type="GO" id="GO:0003678">
    <property type="term" value="F:DNA helicase activity"/>
    <property type="evidence" value="ECO:0007669"/>
    <property type="project" value="UniProtKB-ARBA"/>
</dbReference>
<dbReference type="Gene3D" id="3.40.50.300">
    <property type="entry name" value="P-loop containing nucleotide triphosphate hydrolases"/>
    <property type="match status" value="2"/>
</dbReference>
<feature type="compositionally biased region" description="Basic and acidic residues" evidence="2">
    <location>
        <begin position="22"/>
        <end position="40"/>
    </location>
</feature>
<feature type="compositionally biased region" description="Polar residues" evidence="2">
    <location>
        <begin position="162"/>
        <end position="173"/>
    </location>
</feature>
<dbReference type="PANTHER" id="PTHR10887">
    <property type="entry name" value="DNA2/NAM7 HELICASE FAMILY"/>
    <property type="match status" value="1"/>
</dbReference>
<protein>
    <submittedName>
        <fullName evidence="5">LANO_0C05886g1_1</fullName>
    </submittedName>
</protein>
<reference evidence="6" key="1">
    <citation type="submission" date="2016-03" db="EMBL/GenBank/DDBJ databases">
        <authorList>
            <person name="Devillers Hugo."/>
        </authorList>
    </citation>
    <scope>NUCLEOTIDE SEQUENCE [LARGE SCALE GENOMIC DNA]</scope>
</reference>
<dbReference type="InterPro" id="IPR027417">
    <property type="entry name" value="P-loop_NTPase"/>
</dbReference>